<feature type="compositionally biased region" description="Low complexity" evidence="1">
    <location>
        <begin position="65"/>
        <end position="75"/>
    </location>
</feature>
<keyword evidence="2" id="KW-0472">Membrane</keyword>
<dbReference type="EMBL" id="GL883013">
    <property type="protein sequence ID" value="EGG19831.1"/>
    <property type="molecule type" value="Genomic_DNA"/>
</dbReference>
<evidence type="ECO:0000256" key="2">
    <source>
        <dbReference type="SAM" id="Phobius"/>
    </source>
</evidence>
<proteinExistence type="predicted"/>
<dbReference type="RefSeq" id="XP_004358177.1">
    <property type="nucleotide sequence ID" value="XM_004358120.1"/>
</dbReference>
<evidence type="ECO:0000313" key="3">
    <source>
        <dbReference type="EMBL" id="EGG19831.1"/>
    </source>
</evidence>
<feature type="region of interest" description="Disordered" evidence="1">
    <location>
        <begin position="65"/>
        <end position="93"/>
    </location>
</feature>
<reference evidence="4" key="1">
    <citation type="journal article" date="2011" name="Genome Res.">
        <title>Phylogeny-wide analysis of social amoeba genomes highlights ancient origins for complex intercellular communication.</title>
        <authorList>
            <person name="Heidel A.J."/>
            <person name="Lawal H.M."/>
            <person name="Felder M."/>
            <person name="Schilde C."/>
            <person name="Helps N.R."/>
            <person name="Tunggal B."/>
            <person name="Rivero F."/>
            <person name="John U."/>
            <person name="Schleicher M."/>
            <person name="Eichinger L."/>
            <person name="Platzer M."/>
            <person name="Noegel A.A."/>
            <person name="Schaap P."/>
            <person name="Gloeckner G."/>
        </authorList>
    </citation>
    <scope>NUCLEOTIDE SEQUENCE [LARGE SCALE GENOMIC DNA]</scope>
    <source>
        <strain evidence="4">SH3</strain>
    </source>
</reference>
<protein>
    <submittedName>
        <fullName evidence="3">Uncharacterized protein</fullName>
    </submittedName>
</protein>
<dbReference type="GeneID" id="14871828"/>
<dbReference type="KEGG" id="dfa:DFA_06933"/>
<gene>
    <name evidence="3" type="ORF">DFA_06933</name>
</gene>
<keyword evidence="2" id="KW-0812">Transmembrane</keyword>
<organism evidence="3 4">
    <name type="scientific">Cavenderia fasciculata</name>
    <name type="common">Slime mold</name>
    <name type="synonym">Dictyostelium fasciculatum</name>
    <dbReference type="NCBI Taxonomy" id="261658"/>
    <lineage>
        <taxon>Eukaryota</taxon>
        <taxon>Amoebozoa</taxon>
        <taxon>Evosea</taxon>
        <taxon>Eumycetozoa</taxon>
        <taxon>Dictyostelia</taxon>
        <taxon>Acytosteliales</taxon>
        <taxon>Cavenderiaceae</taxon>
        <taxon>Cavenderia</taxon>
    </lineage>
</organism>
<keyword evidence="4" id="KW-1185">Reference proteome</keyword>
<sequence length="157" mass="17822">MENNNIYVNEEEYKNTDLLNHYFDQQTQQHQHQPTTYYLFLILFTFSYCNQILMKMPEYMYLNHSSSSSQSASSSNNKKNINDTVSSSSSLSEIPSFDLGGSSSSVGCGAGELPLLRLDQDDMDFKPIRILDENGSPLKQFRVTLKAKSPRMLGAKQ</sequence>
<accession>F4PX28</accession>
<keyword evidence="2" id="KW-1133">Transmembrane helix</keyword>
<feature type="transmembrane region" description="Helical" evidence="2">
    <location>
        <begin position="37"/>
        <end position="54"/>
    </location>
</feature>
<evidence type="ECO:0000256" key="1">
    <source>
        <dbReference type="SAM" id="MobiDB-lite"/>
    </source>
</evidence>
<evidence type="ECO:0000313" key="4">
    <source>
        <dbReference type="Proteomes" id="UP000007797"/>
    </source>
</evidence>
<feature type="compositionally biased region" description="Polar residues" evidence="1">
    <location>
        <begin position="76"/>
        <end position="85"/>
    </location>
</feature>
<name>F4PX28_CACFS</name>
<dbReference type="AlphaFoldDB" id="F4PX28"/>
<dbReference type="Proteomes" id="UP000007797">
    <property type="component" value="Unassembled WGS sequence"/>
</dbReference>